<proteinExistence type="predicted"/>
<dbReference type="NCBIfam" id="NF033537">
    <property type="entry name" value="lasso_biosyn_B2"/>
    <property type="match status" value="1"/>
</dbReference>
<sequence length="132" mass="14353">MLRAGEAAAAVTAASLAIRLLPFRWLVVLMGRADPRGTSTAVDPAHVRVAVRRASRRLPWRTLCFQEGLATHWMLRRRGLASRLHYGIRQQADALSAHVWVEVGGMPVIGAEEPATAHSPVAVYPAVAGRFP</sequence>
<comment type="caution">
    <text evidence="2">The sequence shown here is derived from an EMBL/GenBank/DDBJ whole genome shotgun (WGS) entry which is preliminary data.</text>
</comment>
<gene>
    <name evidence="2" type="ORF">OMW55_06860</name>
</gene>
<evidence type="ECO:0000313" key="3">
    <source>
        <dbReference type="Proteomes" id="UP001526246"/>
    </source>
</evidence>
<dbReference type="RefSeq" id="WP_264881795.1">
    <property type="nucleotide sequence ID" value="NZ_JAPDOB010000001.1"/>
</dbReference>
<name>A0ABT3JEQ3_9SPHN</name>
<dbReference type="EMBL" id="JAPDOB010000001">
    <property type="protein sequence ID" value="MCW3797521.1"/>
    <property type="molecule type" value="Genomic_DNA"/>
</dbReference>
<organism evidence="2 3">
    <name type="scientific">Sphingomonas arvum</name>
    <dbReference type="NCBI Taxonomy" id="2992113"/>
    <lineage>
        <taxon>Bacteria</taxon>
        <taxon>Pseudomonadati</taxon>
        <taxon>Pseudomonadota</taxon>
        <taxon>Alphaproteobacteria</taxon>
        <taxon>Sphingomonadales</taxon>
        <taxon>Sphingomonadaceae</taxon>
        <taxon>Sphingomonas</taxon>
    </lineage>
</organism>
<evidence type="ECO:0000313" key="2">
    <source>
        <dbReference type="EMBL" id="MCW3797521.1"/>
    </source>
</evidence>
<protein>
    <submittedName>
        <fullName evidence="2">Lasso peptide biosynthesis B2 protein</fullName>
    </submittedName>
</protein>
<dbReference type="Proteomes" id="UP001526246">
    <property type="component" value="Unassembled WGS sequence"/>
</dbReference>
<dbReference type="Pfam" id="PF13471">
    <property type="entry name" value="Transglut_core3"/>
    <property type="match status" value="1"/>
</dbReference>
<dbReference type="InterPro" id="IPR032708">
    <property type="entry name" value="McjB_C"/>
</dbReference>
<dbReference type="InterPro" id="IPR053521">
    <property type="entry name" value="McjB-like"/>
</dbReference>
<evidence type="ECO:0000259" key="1">
    <source>
        <dbReference type="Pfam" id="PF13471"/>
    </source>
</evidence>
<feature type="domain" description="Microcin J25-processing protein McjB C-terminal" evidence="1">
    <location>
        <begin position="12"/>
        <end position="120"/>
    </location>
</feature>
<keyword evidence="3" id="KW-1185">Reference proteome</keyword>
<accession>A0ABT3JEQ3</accession>
<reference evidence="2 3" key="1">
    <citation type="submission" date="2022-10" db="EMBL/GenBank/DDBJ databases">
        <title>Sphingomonas sp.</title>
        <authorList>
            <person name="Jin C."/>
        </authorList>
    </citation>
    <scope>NUCLEOTIDE SEQUENCE [LARGE SCALE GENOMIC DNA]</scope>
    <source>
        <strain evidence="2 3">BN140010</strain>
    </source>
</reference>